<evidence type="ECO:0000256" key="1">
    <source>
        <dbReference type="SAM" id="MobiDB-lite"/>
    </source>
</evidence>
<name>A0AAD5IIH6_ACENE</name>
<evidence type="ECO:0000313" key="2">
    <source>
        <dbReference type="EMBL" id="KAI9164963.1"/>
    </source>
</evidence>
<comment type="caution">
    <text evidence="2">The sequence shown here is derived from an EMBL/GenBank/DDBJ whole genome shotgun (WGS) entry which is preliminary data.</text>
</comment>
<proteinExistence type="predicted"/>
<feature type="compositionally biased region" description="Polar residues" evidence="1">
    <location>
        <begin position="39"/>
        <end position="50"/>
    </location>
</feature>
<dbReference type="AlphaFoldDB" id="A0AAD5IIH6"/>
<keyword evidence="3" id="KW-1185">Reference proteome</keyword>
<reference evidence="2" key="1">
    <citation type="journal article" date="2022" name="Plant J.">
        <title>Strategies of tolerance reflected in two North American maple genomes.</title>
        <authorList>
            <person name="McEvoy S.L."/>
            <person name="Sezen U.U."/>
            <person name="Trouern-Trend A."/>
            <person name="McMahon S.M."/>
            <person name="Schaberg P.G."/>
            <person name="Yang J."/>
            <person name="Wegrzyn J.L."/>
            <person name="Swenson N.G."/>
        </authorList>
    </citation>
    <scope>NUCLEOTIDE SEQUENCE</scope>
    <source>
        <strain evidence="2">91603</strain>
    </source>
</reference>
<feature type="compositionally biased region" description="Basic and acidic residues" evidence="1">
    <location>
        <begin position="27"/>
        <end position="38"/>
    </location>
</feature>
<accession>A0AAD5IIH6</accession>
<dbReference type="Proteomes" id="UP001064489">
    <property type="component" value="Chromosome 10"/>
</dbReference>
<feature type="region of interest" description="Disordered" evidence="1">
    <location>
        <begin position="1"/>
        <end position="53"/>
    </location>
</feature>
<evidence type="ECO:0000313" key="3">
    <source>
        <dbReference type="Proteomes" id="UP001064489"/>
    </source>
</evidence>
<sequence>MLQQLLERPPNPNTPNDNNAPAPTNRDGVEGVALDRPRANSTSTSKNNVAVSFDSGSKRPPFEKFGGLKVRSLTVNSTSSFSTSNSNVADPPDSGLQVSIAKSFNWLKSKIPAAVMVCSLFLVMMMINDRKPALAFPGGYLCRLYILFTDAKSSRCRFSISSTDGSWCWFGGGSHTKGFEKYFQDPGCALSSTFLCSRTPPNLMTNLNHHQIDSPRQEQQHYQRCADLLNRQSWRKVFGMAAANPQPLREWRYRSKTRTAEHGMVVAAATTSKRHNR</sequence>
<reference evidence="2" key="2">
    <citation type="submission" date="2023-02" db="EMBL/GenBank/DDBJ databases">
        <authorList>
            <person name="Swenson N.G."/>
            <person name="Wegrzyn J.L."/>
            <person name="Mcevoy S.L."/>
        </authorList>
    </citation>
    <scope>NUCLEOTIDE SEQUENCE</scope>
    <source>
        <strain evidence="2">91603</strain>
        <tissue evidence="2">Leaf</tissue>
    </source>
</reference>
<protein>
    <submittedName>
        <fullName evidence="2">Uncharacterized protein</fullName>
    </submittedName>
</protein>
<organism evidence="2 3">
    <name type="scientific">Acer negundo</name>
    <name type="common">Box elder</name>
    <dbReference type="NCBI Taxonomy" id="4023"/>
    <lineage>
        <taxon>Eukaryota</taxon>
        <taxon>Viridiplantae</taxon>
        <taxon>Streptophyta</taxon>
        <taxon>Embryophyta</taxon>
        <taxon>Tracheophyta</taxon>
        <taxon>Spermatophyta</taxon>
        <taxon>Magnoliopsida</taxon>
        <taxon>eudicotyledons</taxon>
        <taxon>Gunneridae</taxon>
        <taxon>Pentapetalae</taxon>
        <taxon>rosids</taxon>
        <taxon>malvids</taxon>
        <taxon>Sapindales</taxon>
        <taxon>Sapindaceae</taxon>
        <taxon>Hippocastanoideae</taxon>
        <taxon>Acereae</taxon>
        <taxon>Acer</taxon>
    </lineage>
</organism>
<dbReference type="EMBL" id="JAJSOW010000105">
    <property type="protein sequence ID" value="KAI9164963.1"/>
    <property type="molecule type" value="Genomic_DNA"/>
</dbReference>
<gene>
    <name evidence="2" type="ORF">LWI28_005186</name>
</gene>
<feature type="compositionally biased region" description="Low complexity" evidence="1">
    <location>
        <begin position="14"/>
        <end position="26"/>
    </location>
</feature>